<dbReference type="Pfam" id="PF12710">
    <property type="entry name" value="HAD"/>
    <property type="match status" value="1"/>
</dbReference>
<evidence type="ECO:0000256" key="3">
    <source>
        <dbReference type="ARBA" id="ARBA00012640"/>
    </source>
</evidence>
<protein>
    <recommendedName>
        <fullName evidence="3">phosphoserine phosphatase</fullName>
        <ecNumber evidence="3">3.1.3.3</ecNumber>
    </recommendedName>
</protein>
<evidence type="ECO:0000256" key="9">
    <source>
        <dbReference type="ARBA" id="ARBA00048138"/>
    </source>
</evidence>
<name>A0ABQ6Y9M5_9GAMM</name>
<comment type="catalytic activity">
    <reaction evidence="10">
        <text>O-phospho-D-serine + H2O = D-serine + phosphate</text>
        <dbReference type="Rhea" id="RHEA:24873"/>
        <dbReference type="ChEBI" id="CHEBI:15377"/>
        <dbReference type="ChEBI" id="CHEBI:35247"/>
        <dbReference type="ChEBI" id="CHEBI:43474"/>
        <dbReference type="ChEBI" id="CHEBI:58680"/>
        <dbReference type="EC" id="3.1.3.3"/>
    </reaction>
</comment>
<organism evidence="11 12">
    <name type="scientific">Alcanivorax xiamenensis</name>
    <dbReference type="NCBI Taxonomy" id="1177156"/>
    <lineage>
        <taxon>Bacteria</taxon>
        <taxon>Pseudomonadati</taxon>
        <taxon>Pseudomonadota</taxon>
        <taxon>Gammaproteobacteria</taxon>
        <taxon>Oceanospirillales</taxon>
        <taxon>Alcanivoracaceae</taxon>
        <taxon>Alcanivorax</taxon>
    </lineage>
</organism>
<dbReference type="Proteomes" id="UP000771797">
    <property type="component" value="Unassembled WGS sequence"/>
</dbReference>
<evidence type="ECO:0000256" key="5">
    <source>
        <dbReference type="ARBA" id="ARBA00022723"/>
    </source>
</evidence>
<dbReference type="SUPFAM" id="SSF56784">
    <property type="entry name" value="HAD-like"/>
    <property type="match status" value="1"/>
</dbReference>
<dbReference type="NCBIfam" id="TIGR02137">
    <property type="entry name" value="HSK-PSP"/>
    <property type="match status" value="1"/>
</dbReference>
<keyword evidence="4" id="KW-0028">Amino-acid biosynthesis</keyword>
<dbReference type="NCBIfam" id="TIGR01488">
    <property type="entry name" value="HAD-SF-IB"/>
    <property type="match status" value="1"/>
</dbReference>
<dbReference type="InterPro" id="IPR050582">
    <property type="entry name" value="HAD-like_SerB"/>
</dbReference>
<comment type="caution">
    <text evidence="11">The sequence shown here is derived from an EMBL/GenBank/DDBJ whole genome shotgun (WGS) entry which is preliminary data.</text>
</comment>
<dbReference type="InterPro" id="IPR036412">
    <property type="entry name" value="HAD-like_sf"/>
</dbReference>
<evidence type="ECO:0000256" key="1">
    <source>
        <dbReference type="ARBA" id="ARBA00001946"/>
    </source>
</evidence>
<evidence type="ECO:0000256" key="2">
    <source>
        <dbReference type="ARBA" id="ARBA00005135"/>
    </source>
</evidence>
<evidence type="ECO:0000256" key="7">
    <source>
        <dbReference type="ARBA" id="ARBA00022842"/>
    </source>
</evidence>
<comment type="catalytic activity">
    <reaction evidence="9">
        <text>O-phospho-L-serine + H2O = L-serine + phosphate</text>
        <dbReference type="Rhea" id="RHEA:21208"/>
        <dbReference type="ChEBI" id="CHEBI:15377"/>
        <dbReference type="ChEBI" id="CHEBI:33384"/>
        <dbReference type="ChEBI" id="CHEBI:43474"/>
        <dbReference type="ChEBI" id="CHEBI:57524"/>
        <dbReference type="EC" id="3.1.3.3"/>
    </reaction>
</comment>
<comment type="cofactor">
    <cofactor evidence="1">
        <name>Mg(2+)</name>
        <dbReference type="ChEBI" id="CHEBI:18420"/>
    </cofactor>
</comment>
<dbReference type="RefSeq" id="WP_159660479.1">
    <property type="nucleotide sequence ID" value="NZ_AQPF01000009.1"/>
</dbReference>
<evidence type="ECO:0000313" key="11">
    <source>
        <dbReference type="EMBL" id="KAF0806355.1"/>
    </source>
</evidence>
<dbReference type="InterPro" id="IPR023214">
    <property type="entry name" value="HAD_sf"/>
</dbReference>
<dbReference type="InterPro" id="IPR011863">
    <property type="entry name" value="HSK-PSP"/>
</dbReference>
<reference evidence="11 12" key="1">
    <citation type="submission" date="2012-09" db="EMBL/GenBank/DDBJ databases">
        <title>Genome Sequence of alkane-degrading Bacterium Alcanivorax sp. 6-D-6.</title>
        <authorList>
            <person name="Lai Q."/>
            <person name="Shao Z."/>
        </authorList>
    </citation>
    <scope>NUCLEOTIDE SEQUENCE [LARGE SCALE GENOMIC DNA]</scope>
    <source>
        <strain evidence="11 12">6-D-6</strain>
    </source>
</reference>
<dbReference type="EC" id="3.1.3.3" evidence="3"/>
<keyword evidence="8" id="KW-0718">Serine biosynthesis</keyword>
<accession>A0ABQ6Y9M5</accession>
<evidence type="ECO:0000256" key="10">
    <source>
        <dbReference type="ARBA" id="ARBA00048523"/>
    </source>
</evidence>
<keyword evidence="5" id="KW-0479">Metal-binding</keyword>
<proteinExistence type="predicted"/>
<evidence type="ECO:0000256" key="6">
    <source>
        <dbReference type="ARBA" id="ARBA00022801"/>
    </source>
</evidence>
<dbReference type="EMBL" id="AQPF01000009">
    <property type="protein sequence ID" value="KAF0806355.1"/>
    <property type="molecule type" value="Genomic_DNA"/>
</dbReference>
<comment type="pathway">
    <text evidence="2">Amino-acid biosynthesis; L-serine biosynthesis; L-serine from 3-phospho-D-glycerate: step 3/3.</text>
</comment>
<keyword evidence="12" id="KW-1185">Reference proteome</keyword>
<evidence type="ECO:0000313" key="12">
    <source>
        <dbReference type="Proteomes" id="UP000771797"/>
    </source>
</evidence>
<dbReference type="PANTHER" id="PTHR43344:SF2">
    <property type="entry name" value="PHOSPHOSERINE PHOSPHATASE"/>
    <property type="match status" value="1"/>
</dbReference>
<dbReference type="NCBIfam" id="NF010109">
    <property type="entry name" value="PRK13582.1"/>
    <property type="match status" value="1"/>
</dbReference>
<dbReference type="Gene3D" id="3.90.1470.10">
    <property type="entry name" value="thrh gene product, domain 2"/>
    <property type="match status" value="1"/>
</dbReference>
<keyword evidence="7" id="KW-0460">Magnesium</keyword>
<evidence type="ECO:0000256" key="4">
    <source>
        <dbReference type="ARBA" id="ARBA00022605"/>
    </source>
</evidence>
<evidence type="ECO:0000256" key="8">
    <source>
        <dbReference type="ARBA" id="ARBA00023299"/>
    </source>
</evidence>
<dbReference type="Gene3D" id="3.40.50.1000">
    <property type="entry name" value="HAD superfamily/HAD-like"/>
    <property type="match status" value="1"/>
</dbReference>
<gene>
    <name evidence="11" type="primary">thrH</name>
    <name evidence="11" type="ORF">A6D6_01690</name>
</gene>
<dbReference type="PANTHER" id="PTHR43344">
    <property type="entry name" value="PHOSPHOSERINE PHOSPHATASE"/>
    <property type="match status" value="1"/>
</dbReference>
<sequence length="205" mass="23432">MELLCLDLEGVLIPEIWINFAERTGIEELRATTRDIPDYDELMRMRLGLLDQHGYGLSDIQAVIDTLEPLEGAPAFVDWAREHFQLIILSDTFYEFALPLMRKLGQPTLFCHRLEVDDSGRITDYVLRQQDPKRASVKALHSLNYRVIAAGDSYNDTTMLSEAEQGILFHAPDNVIAEFPQFPAVHSYEDLKKEIVKASNRELPL</sequence>
<keyword evidence="6" id="KW-0378">Hydrolase</keyword>